<dbReference type="AlphaFoldDB" id="A0AAJ5VUU6"/>
<accession>A0AAJ5VUU6</accession>
<dbReference type="EMBL" id="CP119312">
    <property type="protein sequence ID" value="WEK04722.1"/>
    <property type="molecule type" value="Genomic_DNA"/>
</dbReference>
<dbReference type="InterPro" id="IPR014710">
    <property type="entry name" value="RmlC-like_jellyroll"/>
</dbReference>
<name>A0AAJ5VUU6_9HYPH</name>
<protein>
    <submittedName>
        <fullName evidence="2">Cupin domain-containing protein</fullName>
    </submittedName>
</protein>
<dbReference type="InterPro" id="IPR013096">
    <property type="entry name" value="Cupin_2"/>
</dbReference>
<dbReference type="Pfam" id="PF07883">
    <property type="entry name" value="Cupin_2"/>
    <property type="match status" value="1"/>
</dbReference>
<dbReference type="InterPro" id="IPR011051">
    <property type="entry name" value="RmlC_Cupin_sf"/>
</dbReference>
<dbReference type="InterPro" id="IPR053146">
    <property type="entry name" value="QDO-like"/>
</dbReference>
<dbReference type="PANTHER" id="PTHR36440:SF1">
    <property type="entry name" value="PUTATIVE (AFU_ORTHOLOGUE AFUA_8G07350)-RELATED"/>
    <property type="match status" value="1"/>
</dbReference>
<dbReference type="SUPFAM" id="SSF51182">
    <property type="entry name" value="RmlC-like cupins"/>
    <property type="match status" value="1"/>
</dbReference>
<reference evidence="2" key="1">
    <citation type="submission" date="2023-03" db="EMBL/GenBank/DDBJ databases">
        <title>Andean soil-derived lignocellulolytic bacterial consortium as a source of novel taxa and putative plastic-active enzymes.</title>
        <authorList>
            <person name="Diaz-Garcia L."/>
            <person name="Chuvochina M."/>
            <person name="Feuerriegel G."/>
            <person name="Bunk B."/>
            <person name="Sproer C."/>
            <person name="Streit W.R."/>
            <person name="Rodriguez L.M."/>
            <person name="Overmann J."/>
            <person name="Jimenez D.J."/>
        </authorList>
    </citation>
    <scope>NUCLEOTIDE SEQUENCE</scope>
    <source>
        <strain evidence="2">MAG 4196</strain>
    </source>
</reference>
<evidence type="ECO:0000259" key="1">
    <source>
        <dbReference type="Pfam" id="PF07883"/>
    </source>
</evidence>
<organism evidence="2 3">
    <name type="scientific">Candidatus Devosia phytovorans</name>
    <dbReference type="NCBI Taxonomy" id="3121372"/>
    <lineage>
        <taxon>Bacteria</taxon>
        <taxon>Pseudomonadati</taxon>
        <taxon>Pseudomonadota</taxon>
        <taxon>Alphaproteobacteria</taxon>
        <taxon>Hyphomicrobiales</taxon>
        <taxon>Devosiaceae</taxon>
        <taxon>Devosia</taxon>
    </lineage>
</organism>
<proteinExistence type="predicted"/>
<evidence type="ECO:0000313" key="3">
    <source>
        <dbReference type="Proteomes" id="UP001217476"/>
    </source>
</evidence>
<gene>
    <name evidence="2" type="ORF">P0Y65_00230</name>
</gene>
<dbReference type="Proteomes" id="UP001217476">
    <property type="component" value="Chromosome"/>
</dbReference>
<feature type="domain" description="Cupin type-2" evidence="1">
    <location>
        <begin position="57"/>
        <end position="122"/>
    </location>
</feature>
<evidence type="ECO:0000313" key="2">
    <source>
        <dbReference type="EMBL" id="WEK04722.1"/>
    </source>
</evidence>
<dbReference type="Gene3D" id="2.60.120.10">
    <property type="entry name" value="Jelly Rolls"/>
    <property type="match status" value="1"/>
</dbReference>
<sequence length="176" mass="19060">MTDQAINAIPADDLNRNATIVHADDDGLIHLGVGAGTYTILVSGEQTGGRYTMIDMLVPAGGPPPHRHNFEEIFHILEGELEITFRGEVHRVGPGHTINIPANAPHGFRVASATPARFLCICLPSGQEEFFKLVGEALPTRTSPPTPPTPEVMAERRQIMLANAARFHSEFLPPKA</sequence>
<dbReference type="PANTHER" id="PTHR36440">
    <property type="entry name" value="PUTATIVE (AFU_ORTHOLOGUE AFUA_8G07350)-RELATED"/>
    <property type="match status" value="1"/>
</dbReference>